<dbReference type="OMA" id="THADEYS"/>
<proteinExistence type="predicted"/>
<accession>A0A4V6D3E0</accession>
<protein>
    <recommendedName>
        <fullName evidence="1">CAND6/7 N-terminal domain-containing protein</fullName>
    </recommendedName>
</protein>
<reference evidence="2" key="1">
    <citation type="submission" date="2019-03" db="EMBL/GenBank/DDBJ databases">
        <title>WGS assembly of Setaria viridis.</title>
        <authorList>
            <person name="Huang P."/>
            <person name="Jenkins J."/>
            <person name="Grimwood J."/>
            <person name="Barry K."/>
            <person name="Healey A."/>
            <person name="Mamidi S."/>
            <person name="Sreedasyam A."/>
            <person name="Shu S."/>
            <person name="Feldman M."/>
            <person name="Wu J."/>
            <person name="Yu Y."/>
            <person name="Chen C."/>
            <person name="Johnson J."/>
            <person name="Rokhsar D."/>
            <person name="Baxter I."/>
            <person name="Schmutz J."/>
            <person name="Brutnell T."/>
            <person name="Kellogg E."/>
        </authorList>
    </citation>
    <scope>NUCLEOTIDE SEQUENCE [LARGE SCALE GENOMIC DNA]</scope>
</reference>
<evidence type="ECO:0000259" key="1">
    <source>
        <dbReference type="Pfam" id="PF21904"/>
    </source>
</evidence>
<name>A0A4V6D3E0_SETVI</name>
<dbReference type="Proteomes" id="UP000298652">
    <property type="component" value="Chromosome 8"/>
</dbReference>
<dbReference type="EMBL" id="CM016559">
    <property type="protein sequence ID" value="TKW02186.1"/>
    <property type="molecule type" value="Genomic_DNA"/>
</dbReference>
<evidence type="ECO:0000313" key="3">
    <source>
        <dbReference type="Proteomes" id="UP000298652"/>
    </source>
</evidence>
<feature type="domain" description="CAND6/7 N-terminal" evidence="1">
    <location>
        <begin position="7"/>
        <end position="128"/>
    </location>
</feature>
<evidence type="ECO:0000313" key="2">
    <source>
        <dbReference type="EMBL" id="TKW02186.1"/>
    </source>
</evidence>
<organism evidence="2 3">
    <name type="scientific">Setaria viridis</name>
    <name type="common">Green bristlegrass</name>
    <name type="synonym">Setaria italica subsp. viridis</name>
    <dbReference type="NCBI Taxonomy" id="4556"/>
    <lineage>
        <taxon>Eukaryota</taxon>
        <taxon>Viridiplantae</taxon>
        <taxon>Streptophyta</taxon>
        <taxon>Embryophyta</taxon>
        <taxon>Tracheophyta</taxon>
        <taxon>Spermatophyta</taxon>
        <taxon>Magnoliopsida</taxon>
        <taxon>Liliopsida</taxon>
        <taxon>Poales</taxon>
        <taxon>Poaceae</taxon>
        <taxon>PACMAD clade</taxon>
        <taxon>Panicoideae</taxon>
        <taxon>Panicodae</taxon>
        <taxon>Paniceae</taxon>
        <taxon>Cenchrinae</taxon>
        <taxon>Setaria</taxon>
    </lineage>
</organism>
<dbReference type="Gramene" id="TKW02186">
    <property type="protein sequence ID" value="TKW02186"/>
    <property type="gene ID" value="SEVIR_8G229700v2"/>
</dbReference>
<keyword evidence="3" id="KW-1185">Reference proteome</keyword>
<dbReference type="InterPro" id="IPR054103">
    <property type="entry name" value="CAND6-7_N"/>
</dbReference>
<sequence>MSPCSWFSSSRHGWVSISVTGAKASSTHPEPDPSQLGFFLLSDEALFKAISLEPPLPMDLYRNPEWSSPSCVLYRAYIITLFTFAYLDDEGHFNWTFTVTHANEYSLFLGSCMLEAKVTMEVQTHIYNTNPNHSVGTASVRSSSYKTYHGQMQRKARRAYASGSKRTIFGSNNKTC</sequence>
<gene>
    <name evidence="2" type="ORF">SEVIR_8G229700v2</name>
</gene>
<dbReference type="AlphaFoldDB" id="A0A4V6D3E0"/>
<dbReference type="Pfam" id="PF21904">
    <property type="entry name" value="CAND6-7_N"/>
    <property type="match status" value="1"/>
</dbReference>